<sequence>MDPTFDDDEARDEELLRLYEYHAQFLAFDDDKATGSYTQTLKKNGGGGDDGVEEDVYGLMCESVKTFSIRVTKTSLKFFDFNTSSLQERCTGMRHVAIILVSLAGLGIRIGFPSSLVAISLDVLAKSQVRKAEQGHIVGITSEEEDASESFSRIGIPKNGSRIEFRSVVYELLGDDASWSTVVEEGEPVDVAGSGATTLAIGAITSGAGKPFSQLIKIYMDLSQLIRLRLIIDNDVDVLPFPFFTVDSLWSSKITCESGVIVFFSGLGVFRLGLGVSLSRAVGFLRGILAVVVILVKGHAFSTIVKVRPVGCDPLALLDGFTPVDDNIGVSESNSFVLVLWGDSN</sequence>
<keyword evidence="2" id="KW-1185">Reference proteome</keyword>
<evidence type="ECO:0000313" key="2">
    <source>
        <dbReference type="Proteomes" id="UP001151760"/>
    </source>
</evidence>
<proteinExistence type="predicted"/>
<gene>
    <name evidence="1" type="ORF">Tco_0953523</name>
</gene>
<dbReference type="EMBL" id="BQNB010015845">
    <property type="protein sequence ID" value="GJT44808.1"/>
    <property type="molecule type" value="Genomic_DNA"/>
</dbReference>
<comment type="caution">
    <text evidence="1">The sequence shown here is derived from an EMBL/GenBank/DDBJ whole genome shotgun (WGS) entry which is preliminary data.</text>
</comment>
<accession>A0ABQ5E224</accession>
<protein>
    <submittedName>
        <fullName evidence="1">Uncharacterized protein</fullName>
    </submittedName>
</protein>
<name>A0ABQ5E224_9ASTR</name>
<reference evidence="1" key="2">
    <citation type="submission" date="2022-01" db="EMBL/GenBank/DDBJ databases">
        <authorList>
            <person name="Yamashiro T."/>
            <person name="Shiraishi A."/>
            <person name="Satake H."/>
            <person name="Nakayama K."/>
        </authorList>
    </citation>
    <scope>NUCLEOTIDE SEQUENCE</scope>
</reference>
<reference evidence="1" key="1">
    <citation type="journal article" date="2022" name="Int. J. Mol. Sci.">
        <title>Draft Genome of Tanacetum Coccineum: Genomic Comparison of Closely Related Tanacetum-Family Plants.</title>
        <authorList>
            <person name="Yamashiro T."/>
            <person name="Shiraishi A."/>
            <person name="Nakayama K."/>
            <person name="Satake H."/>
        </authorList>
    </citation>
    <scope>NUCLEOTIDE SEQUENCE</scope>
</reference>
<organism evidence="1 2">
    <name type="scientific">Tanacetum coccineum</name>
    <dbReference type="NCBI Taxonomy" id="301880"/>
    <lineage>
        <taxon>Eukaryota</taxon>
        <taxon>Viridiplantae</taxon>
        <taxon>Streptophyta</taxon>
        <taxon>Embryophyta</taxon>
        <taxon>Tracheophyta</taxon>
        <taxon>Spermatophyta</taxon>
        <taxon>Magnoliopsida</taxon>
        <taxon>eudicotyledons</taxon>
        <taxon>Gunneridae</taxon>
        <taxon>Pentapetalae</taxon>
        <taxon>asterids</taxon>
        <taxon>campanulids</taxon>
        <taxon>Asterales</taxon>
        <taxon>Asteraceae</taxon>
        <taxon>Asteroideae</taxon>
        <taxon>Anthemideae</taxon>
        <taxon>Anthemidinae</taxon>
        <taxon>Tanacetum</taxon>
    </lineage>
</organism>
<evidence type="ECO:0000313" key="1">
    <source>
        <dbReference type="EMBL" id="GJT44808.1"/>
    </source>
</evidence>
<dbReference type="Proteomes" id="UP001151760">
    <property type="component" value="Unassembled WGS sequence"/>
</dbReference>